<dbReference type="EMBL" id="JAPFFL010000002">
    <property type="protein sequence ID" value="KAJ6742907.1"/>
    <property type="molecule type" value="Genomic_DNA"/>
</dbReference>
<proteinExistence type="predicted"/>
<reference evidence="1" key="2">
    <citation type="journal article" date="2023" name="Int. J. Mol. Sci.">
        <title>De Novo Assembly and Annotation of 11 Diverse Shrub Willow (Salix) Genomes Reveals Novel Gene Organization in Sex-Linked Regions.</title>
        <authorList>
            <person name="Hyden B."/>
            <person name="Feng K."/>
            <person name="Yates T.B."/>
            <person name="Jawdy S."/>
            <person name="Cereghino C."/>
            <person name="Smart L.B."/>
            <person name="Muchero W."/>
        </authorList>
    </citation>
    <scope>NUCLEOTIDE SEQUENCE [LARGE SCALE GENOMIC DNA]</scope>
    <source>
        <tissue evidence="1">Shoot tip</tissue>
    </source>
</reference>
<organism evidence="1 2">
    <name type="scientific">Salix viminalis</name>
    <name type="common">Common osier</name>
    <name type="synonym">Basket willow</name>
    <dbReference type="NCBI Taxonomy" id="40686"/>
    <lineage>
        <taxon>Eukaryota</taxon>
        <taxon>Viridiplantae</taxon>
        <taxon>Streptophyta</taxon>
        <taxon>Embryophyta</taxon>
        <taxon>Tracheophyta</taxon>
        <taxon>Spermatophyta</taxon>
        <taxon>Magnoliopsida</taxon>
        <taxon>eudicotyledons</taxon>
        <taxon>Gunneridae</taxon>
        <taxon>Pentapetalae</taxon>
        <taxon>rosids</taxon>
        <taxon>fabids</taxon>
        <taxon>Malpighiales</taxon>
        <taxon>Salicaceae</taxon>
        <taxon>Saliceae</taxon>
        <taxon>Salix</taxon>
    </lineage>
</organism>
<keyword evidence="2" id="KW-1185">Reference proteome</keyword>
<evidence type="ECO:0000313" key="1">
    <source>
        <dbReference type="EMBL" id="KAJ6742907.1"/>
    </source>
</evidence>
<accession>A0A9Q0V6L2</accession>
<dbReference type="AlphaFoldDB" id="A0A9Q0V6L2"/>
<reference evidence="1" key="1">
    <citation type="submission" date="2022-11" db="EMBL/GenBank/DDBJ databases">
        <authorList>
            <person name="Hyden B.L."/>
            <person name="Feng K."/>
            <person name="Yates T."/>
            <person name="Jawdy S."/>
            <person name="Smart L.B."/>
            <person name="Muchero W."/>
        </authorList>
    </citation>
    <scope>NUCLEOTIDE SEQUENCE</scope>
    <source>
        <tissue evidence="1">Shoot tip</tissue>
    </source>
</reference>
<protein>
    <submittedName>
        <fullName evidence="1">Uncharacterized protein</fullName>
    </submittedName>
</protein>
<dbReference type="OrthoDB" id="1732305at2759"/>
<comment type="caution">
    <text evidence="1">The sequence shown here is derived from an EMBL/GenBank/DDBJ whole genome shotgun (WGS) entry which is preliminary data.</text>
</comment>
<name>A0A9Q0V6L2_SALVM</name>
<evidence type="ECO:0000313" key="2">
    <source>
        <dbReference type="Proteomes" id="UP001151529"/>
    </source>
</evidence>
<sequence>MHLVSGYLYEPYQRQSRQEIGRYSAKLKALKSEGENRVLTQAESSRLQNLLSDQWVGNRSIKRSRDNSTQIKYKGTTFFTPEDIKEAAVSFYSELFTAPVAKRACLGGMGFKKLSPNMAGRLEELAPIEEVKEVVWSCDGSKGTGCRGISQLQKSFSQINGSYKVIAKLLSGRQKCLMPGVISSNQTAFDSSCGEDLFVNAFGVQRGLLFQRVAD</sequence>
<dbReference type="Proteomes" id="UP001151529">
    <property type="component" value="Chromosome 6"/>
</dbReference>
<gene>
    <name evidence="1" type="ORF">OIU85_016939</name>
</gene>